<sequence length="241" mass="27327">MVITQIFKTDAKRIISDSFMVFMYIAPWVTALIVKAAWVYSGQHYPDIALQQYAWITTLAIALLTPMNMGIVLGFQLLEEKEQGVFRAIAVTPLNNDRYLYYRFVITAIIAIVMTYFVHQLLGLVSINAISLLLLVCVAAWQIPLQALMIAGIARNTLEGFAMMKSTGFMLLVPMLVLYFFAASKLSWIAGIFPFFWVIKAYQYGLAEQTAPFMACLVTGLVYSWVICWVLLKRYRSNALK</sequence>
<keyword evidence="1" id="KW-0812">Transmembrane</keyword>
<feature type="transmembrane region" description="Helical" evidence="1">
    <location>
        <begin position="211"/>
        <end position="232"/>
    </location>
</feature>
<evidence type="ECO:0000313" key="3">
    <source>
        <dbReference type="EMBL" id="DAC80068.1"/>
    </source>
</evidence>
<protein>
    <recommendedName>
        <fullName evidence="5">ABC-type multidrug transport system, permease component</fullName>
    </recommendedName>
</protein>
<dbReference type="STRING" id="1445510.YC6258_03733"/>
<evidence type="ECO:0000256" key="1">
    <source>
        <dbReference type="SAM" id="Phobius"/>
    </source>
</evidence>
<dbReference type="KEGG" id="gsn:YC6258_03733"/>
<name>A0A0C5VZE0_9GAMM</name>
<proteinExistence type="predicted"/>
<dbReference type="EMBL" id="CP007142">
    <property type="protein sequence ID" value="AJQ95769.1"/>
    <property type="molecule type" value="Genomic_DNA"/>
</dbReference>
<gene>
    <name evidence="3" type="primary">tarT</name>
    <name evidence="2" type="ORF">YC6258_03733</name>
</gene>
<keyword evidence="4" id="KW-1185">Reference proteome</keyword>
<feature type="transmembrane region" description="Helical" evidence="1">
    <location>
        <begin position="53"/>
        <end position="78"/>
    </location>
</feature>
<feature type="transmembrane region" description="Helical" evidence="1">
    <location>
        <begin position="21"/>
        <end position="41"/>
    </location>
</feature>
<evidence type="ECO:0008006" key="5">
    <source>
        <dbReference type="Google" id="ProtNLM"/>
    </source>
</evidence>
<reference evidence="2 4" key="1">
    <citation type="submission" date="2014-01" db="EMBL/GenBank/DDBJ databases">
        <title>Full genme sequencing of cellulolytic bacterium Gynuella sunshinyii YC6258T gen. nov., sp. nov.</title>
        <authorList>
            <person name="Khan H."/>
            <person name="Chung E.J."/>
            <person name="Chung Y.R."/>
        </authorList>
    </citation>
    <scope>NUCLEOTIDE SEQUENCE [LARGE SCALE GENOMIC DNA]</scope>
    <source>
        <strain evidence="2 4">YC6258</strain>
    </source>
</reference>
<organism evidence="2 4">
    <name type="scientific">Gynuella sunshinyii YC6258</name>
    <dbReference type="NCBI Taxonomy" id="1445510"/>
    <lineage>
        <taxon>Bacteria</taxon>
        <taxon>Pseudomonadati</taxon>
        <taxon>Pseudomonadota</taxon>
        <taxon>Gammaproteobacteria</taxon>
        <taxon>Oceanospirillales</taxon>
        <taxon>Saccharospirillaceae</taxon>
        <taxon>Gynuella</taxon>
    </lineage>
</organism>
<feature type="transmembrane region" description="Helical" evidence="1">
    <location>
        <begin position="175"/>
        <end position="199"/>
    </location>
</feature>
<dbReference type="EMBL" id="BK010667">
    <property type="protein sequence ID" value="DAC80068.1"/>
    <property type="molecule type" value="Genomic_DNA"/>
</dbReference>
<keyword evidence="1" id="KW-0472">Membrane</keyword>
<feature type="transmembrane region" description="Helical" evidence="1">
    <location>
        <begin position="130"/>
        <end position="154"/>
    </location>
</feature>
<dbReference type="Proteomes" id="UP000032266">
    <property type="component" value="Chromosome"/>
</dbReference>
<reference evidence="3" key="2">
    <citation type="journal article" date="2019" name="Nat. Chem. Biol.">
        <title>Automated structure prediction of trans-acyltransferase polyketide synthase products.</title>
        <authorList>
            <person name="Helfrich E.J.N."/>
            <person name="Ueoka R."/>
            <person name="Dolev A."/>
            <person name="Rust M."/>
            <person name="Meoded R.A."/>
            <person name="Bhushan A."/>
            <person name="Califano G."/>
            <person name="Costa R."/>
            <person name="Gugger M."/>
            <person name="Steinbeck C."/>
            <person name="Moreno P."/>
            <person name="Piel J."/>
        </authorList>
    </citation>
    <scope>NUCLEOTIDE SEQUENCE</scope>
    <source>
        <strain evidence="3">YC6258</strain>
    </source>
</reference>
<evidence type="ECO:0000313" key="2">
    <source>
        <dbReference type="EMBL" id="AJQ95769.1"/>
    </source>
</evidence>
<keyword evidence="1" id="KW-1133">Transmembrane helix</keyword>
<dbReference type="HOGENOM" id="CLU_1150587_0_0_6"/>
<dbReference type="RefSeq" id="WP_044617963.1">
    <property type="nucleotide sequence ID" value="NZ_CP007142.1"/>
</dbReference>
<dbReference type="AlphaFoldDB" id="A0A0C5VZE0"/>
<evidence type="ECO:0000313" key="4">
    <source>
        <dbReference type="Proteomes" id="UP000032266"/>
    </source>
</evidence>
<dbReference type="OrthoDB" id="7057972at2"/>
<feature type="transmembrane region" description="Helical" evidence="1">
    <location>
        <begin position="99"/>
        <end position="118"/>
    </location>
</feature>
<accession>A0A0C5VZE0</accession>